<feature type="non-terminal residue" evidence="1">
    <location>
        <position position="289"/>
    </location>
</feature>
<dbReference type="AlphaFoldDB" id="A0A382V178"/>
<sequence length="289" mass="32900">SITTDQHHVYFATTGGVTRYNLFTNVWATPLTTSNGLVDNRVNVVAVEPVFNELWCATRGGVSRYNPRTESWTTYTSSSGMFLDEVHSIGVTADGRLLFETPEGVAEFDVDRQFWRTDPSNTISGNSVFTRWHGARRQKTYDYPIFVTDIEYFFDPPDQILDRYFRSYRLTGIMEDTFSNVWIGTWGLNVGKASLRSLELDIQPTGLVTRNVTAMSFDGDYLWIGGAEDTRSAGRATRFIRGVENYQDRGGITRYNRTTREWKHYQPRDTDGLQNGTITAIVVDTATVW</sequence>
<dbReference type="Gene3D" id="2.130.10.10">
    <property type="entry name" value="YVTN repeat-like/Quinoprotein amine dehydrogenase"/>
    <property type="match status" value="2"/>
</dbReference>
<gene>
    <name evidence="1" type="ORF">METZ01_LOCUS392639</name>
</gene>
<organism evidence="1">
    <name type="scientific">marine metagenome</name>
    <dbReference type="NCBI Taxonomy" id="408172"/>
    <lineage>
        <taxon>unclassified sequences</taxon>
        <taxon>metagenomes</taxon>
        <taxon>ecological metagenomes</taxon>
    </lineage>
</organism>
<feature type="non-terminal residue" evidence="1">
    <location>
        <position position="1"/>
    </location>
</feature>
<reference evidence="1" key="1">
    <citation type="submission" date="2018-05" db="EMBL/GenBank/DDBJ databases">
        <authorList>
            <person name="Lanie J.A."/>
            <person name="Ng W.-L."/>
            <person name="Kazmierczak K.M."/>
            <person name="Andrzejewski T.M."/>
            <person name="Davidsen T.M."/>
            <person name="Wayne K.J."/>
            <person name="Tettelin H."/>
            <person name="Glass J.I."/>
            <person name="Rusch D."/>
            <person name="Podicherti R."/>
            <person name="Tsui H.-C.T."/>
            <person name="Winkler M.E."/>
        </authorList>
    </citation>
    <scope>NUCLEOTIDE SEQUENCE</scope>
</reference>
<protein>
    <submittedName>
        <fullName evidence="1">Uncharacterized protein</fullName>
    </submittedName>
</protein>
<proteinExistence type="predicted"/>
<dbReference type="EMBL" id="UINC01148098">
    <property type="protein sequence ID" value="SVD39785.1"/>
    <property type="molecule type" value="Genomic_DNA"/>
</dbReference>
<dbReference type="InterPro" id="IPR015943">
    <property type="entry name" value="WD40/YVTN_repeat-like_dom_sf"/>
</dbReference>
<name>A0A382V178_9ZZZZ</name>
<accession>A0A382V178</accession>
<evidence type="ECO:0000313" key="1">
    <source>
        <dbReference type="EMBL" id="SVD39785.1"/>
    </source>
</evidence>
<dbReference type="SUPFAM" id="SSF63829">
    <property type="entry name" value="Calcium-dependent phosphotriesterase"/>
    <property type="match status" value="1"/>
</dbReference>